<dbReference type="EMBL" id="CAMXCT020002668">
    <property type="protein sequence ID" value="CAL1153045.1"/>
    <property type="molecule type" value="Genomic_DNA"/>
</dbReference>
<evidence type="ECO:0000256" key="1">
    <source>
        <dbReference type="SAM" id="MobiDB-lite"/>
    </source>
</evidence>
<dbReference type="EMBL" id="CAMXCT030002668">
    <property type="protein sequence ID" value="CAL4786982.1"/>
    <property type="molecule type" value="Genomic_DNA"/>
</dbReference>
<dbReference type="AlphaFoldDB" id="A0A9P1CYB5"/>
<evidence type="ECO:0000313" key="3">
    <source>
        <dbReference type="EMBL" id="CAL4786982.1"/>
    </source>
</evidence>
<protein>
    <submittedName>
        <fullName evidence="2">Uncharacterized protein</fullName>
    </submittedName>
</protein>
<dbReference type="Proteomes" id="UP001152797">
    <property type="component" value="Unassembled WGS sequence"/>
</dbReference>
<feature type="region of interest" description="Disordered" evidence="1">
    <location>
        <begin position="1"/>
        <end position="73"/>
    </location>
</feature>
<gene>
    <name evidence="2" type="ORF">C1SCF055_LOCUS25848</name>
</gene>
<organism evidence="2">
    <name type="scientific">Cladocopium goreaui</name>
    <dbReference type="NCBI Taxonomy" id="2562237"/>
    <lineage>
        <taxon>Eukaryota</taxon>
        <taxon>Sar</taxon>
        <taxon>Alveolata</taxon>
        <taxon>Dinophyceae</taxon>
        <taxon>Suessiales</taxon>
        <taxon>Symbiodiniaceae</taxon>
        <taxon>Cladocopium</taxon>
    </lineage>
</organism>
<feature type="compositionally biased region" description="Acidic residues" evidence="1">
    <location>
        <begin position="1"/>
        <end position="16"/>
    </location>
</feature>
<dbReference type="EMBL" id="CAMXCT010002668">
    <property type="protein sequence ID" value="CAI3999670.1"/>
    <property type="molecule type" value="Genomic_DNA"/>
</dbReference>
<keyword evidence="4" id="KW-1185">Reference proteome</keyword>
<evidence type="ECO:0000313" key="2">
    <source>
        <dbReference type="EMBL" id="CAI3999670.1"/>
    </source>
</evidence>
<proteinExistence type="predicted"/>
<reference evidence="2" key="1">
    <citation type="submission" date="2022-10" db="EMBL/GenBank/DDBJ databases">
        <authorList>
            <person name="Chen Y."/>
            <person name="Dougan E. K."/>
            <person name="Chan C."/>
            <person name="Rhodes N."/>
            <person name="Thang M."/>
        </authorList>
    </citation>
    <scope>NUCLEOTIDE SEQUENCE</scope>
</reference>
<sequence>MGEVEDVTSVSDEEMNEQGSGRGDGRNQQPRVHQVDGQGQDPKAGEGQENDVEEMDLSGSQQKRRRTSGSAMSAVGGMAVDLQNLGEIYAVGDKATVCFTAKLVQIGELKERPTPKNPDRKCLGLVVGSTDLLVQVALWTPVAEKVFTSLMKAYEASPDGQFPDVICKKMQKVVITTFPKVLCKVQSSRDSSVAVGSCSPLKIYPNPAWVVSDFRSMVKDEKIEEGVQASLQGRMYNIEDVVQSRKGDSLVRFILVDCHQNGIPLTIHGPTATSASICEGRVLTIVSALARAPLGESEEGGAFWAYDEDSFLFGGRSLSQKPKFHCLSVA</sequence>
<reference evidence="3 4" key="2">
    <citation type="submission" date="2024-05" db="EMBL/GenBank/DDBJ databases">
        <authorList>
            <person name="Chen Y."/>
            <person name="Shah S."/>
            <person name="Dougan E. K."/>
            <person name="Thang M."/>
            <person name="Chan C."/>
        </authorList>
    </citation>
    <scope>NUCLEOTIDE SEQUENCE [LARGE SCALE GENOMIC DNA]</scope>
</reference>
<evidence type="ECO:0000313" key="4">
    <source>
        <dbReference type="Proteomes" id="UP001152797"/>
    </source>
</evidence>
<name>A0A9P1CYB5_9DINO</name>
<comment type="caution">
    <text evidence="2">The sequence shown here is derived from an EMBL/GenBank/DDBJ whole genome shotgun (WGS) entry which is preliminary data.</text>
</comment>
<accession>A0A9P1CYB5</accession>